<keyword evidence="3" id="KW-1185">Reference proteome</keyword>
<feature type="region of interest" description="Disordered" evidence="1">
    <location>
        <begin position="63"/>
        <end position="85"/>
    </location>
</feature>
<organism evidence="2 3">
    <name type="scientific">Buttiauxella izardii</name>
    <dbReference type="NCBI Taxonomy" id="82991"/>
    <lineage>
        <taxon>Bacteria</taxon>
        <taxon>Pseudomonadati</taxon>
        <taxon>Pseudomonadota</taxon>
        <taxon>Gammaproteobacteria</taxon>
        <taxon>Enterobacterales</taxon>
        <taxon>Enterobacteriaceae</taxon>
        <taxon>Buttiauxella</taxon>
    </lineage>
</organism>
<protein>
    <submittedName>
        <fullName evidence="2">Ig-like domain-containing protein</fullName>
    </submittedName>
</protein>
<evidence type="ECO:0000256" key="1">
    <source>
        <dbReference type="SAM" id="MobiDB-lite"/>
    </source>
</evidence>
<name>A0A3A5K061_9ENTR</name>
<evidence type="ECO:0000313" key="2">
    <source>
        <dbReference type="EMBL" id="RJT26034.1"/>
    </source>
</evidence>
<comment type="caution">
    <text evidence="2">The sequence shown here is derived from an EMBL/GenBank/DDBJ whole genome shotgun (WGS) entry which is preliminary data.</text>
</comment>
<dbReference type="NCBIfam" id="NF012196">
    <property type="entry name" value="Ig_like_ice"/>
    <property type="match status" value="3"/>
</dbReference>
<accession>A0A3A5K061</accession>
<evidence type="ECO:0000313" key="3">
    <source>
        <dbReference type="Proteomes" id="UP000276295"/>
    </source>
</evidence>
<dbReference type="AlphaFoldDB" id="A0A3A5K061"/>
<dbReference type="InterPro" id="IPR013783">
    <property type="entry name" value="Ig-like_fold"/>
</dbReference>
<dbReference type="Proteomes" id="UP000276295">
    <property type="component" value="Unassembled WGS sequence"/>
</dbReference>
<reference evidence="2 3" key="1">
    <citation type="submission" date="2018-09" db="EMBL/GenBank/DDBJ databases">
        <title>Draft genome sequence of Buttiauxella izardii CCUG 35510T.</title>
        <authorList>
            <person name="Salva-Serra F."/>
            <person name="Marathe N."/>
            <person name="Moore E."/>
            <person name="Stadler-Svensson L."/>
            <person name="Engstrom-Jakobsson H."/>
        </authorList>
    </citation>
    <scope>NUCLEOTIDE SEQUENCE [LARGE SCALE GENOMIC DNA]</scope>
    <source>
        <strain evidence="2 3">CCUG 35510</strain>
    </source>
</reference>
<feature type="non-terminal residue" evidence="2">
    <location>
        <position position="1"/>
    </location>
</feature>
<sequence length="908" mass="95072">PSVMPMQTLTDSVMPVSNLTPSVMPMQTLTDSVMPVSNLTPSVMPMSDLTLSTKITIDSLEPIETPDSNETSGSVTHVNGGSHSPDGFDVQNGNITAIGSNVHIWLSDGDTRPECANPDDQINYYHDGNPKGDGAHTDVFVAHPGSGYTTHQGGNQPIDIQQYLNAIHGDGQQAAGSGHSDYIFLPDRTGLDDTYTNTQGNSNNANVNVNTLDNISIGGSNGVDHNLSLSGVNGIEGIIFGDGSQPYLANNQRTEITSTHAPVGEPEAMVSGTVSGDVEAGDSVDLLVNDHIYHGTVVELADGHLGYHIAVKVADINAGHEVHATLTATDEAGNPFTATADHTFNVDDASEGSTELDASTAANVDLVIDPVTGDDVINHHESQDKTTDVSGTVTGDAREGDDVVVTVGGVSYGGHLFMQNSGELGFRIPVSTGYLVAGQGVHVQVTTTDEAGNTKILMEQDHTVKIDLGADATITIDNTNPDVIMDEDGHSTSMITGGVSGEARVGNIVHLNVHDNDYTGTVVDLGDGHLGYRIPVNTGDLAAGYSIRARIDVTDNAGNTTTATAEHAITQDVPASAPTHNDDAITHDAPVAMENPNPVTHVNGGSGSPDGFDVQEGKIVAVGSNVHLWISEGDLIPKCANPDEQIKHYGNNNGGGNPQGDGSHTDIFVVHQGSGYLQDGSHRELNAINGTTQQVDSGHKDYIFVQDGTESDYHFSFGSNNNANSNVNTLENVSVTGTNNDAGQGLHLQGVNHIEGIIFGDGSAHTANDSRTSIVHSDSHLEGTQTPPDVDHHALANLIENTDNIFHAAPSPETTLHREISAAPGWQPEHPSVGDTAEKVNLSDLAHELENGTDITSLIKGAGQGSGEVAHTVADAHIVSPVMSEPAVIDSVAHSSFDHLLAKPEHHY</sequence>
<dbReference type="InterPro" id="IPR049826">
    <property type="entry name" value="Ig-like_ice"/>
</dbReference>
<feature type="compositionally biased region" description="Polar residues" evidence="1">
    <location>
        <begin position="66"/>
        <end position="82"/>
    </location>
</feature>
<dbReference type="RefSeq" id="WP_120063991.1">
    <property type="nucleotide sequence ID" value="NZ_QZWH01000010.1"/>
</dbReference>
<dbReference type="EMBL" id="QZWH01000010">
    <property type="protein sequence ID" value="RJT26034.1"/>
    <property type="molecule type" value="Genomic_DNA"/>
</dbReference>
<dbReference type="Gene3D" id="2.60.40.10">
    <property type="entry name" value="Immunoglobulins"/>
    <property type="match status" value="3"/>
</dbReference>
<dbReference type="OrthoDB" id="8481600at2"/>
<gene>
    <name evidence="2" type="ORF">D6029_06575</name>
</gene>
<proteinExistence type="predicted"/>